<comment type="caution">
    <text evidence="2">The sequence shown here is derived from an EMBL/GenBank/DDBJ whole genome shotgun (WGS) entry which is preliminary data.</text>
</comment>
<feature type="transmembrane region" description="Helical" evidence="1">
    <location>
        <begin position="28"/>
        <end position="51"/>
    </location>
</feature>
<proteinExistence type="predicted"/>
<keyword evidence="1" id="KW-0472">Membrane</keyword>
<dbReference type="Pfam" id="PF15980">
    <property type="entry name" value="ComGF"/>
    <property type="match status" value="1"/>
</dbReference>
<evidence type="ECO:0000256" key="1">
    <source>
        <dbReference type="SAM" id="Phobius"/>
    </source>
</evidence>
<evidence type="ECO:0000313" key="3">
    <source>
        <dbReference type="Proteomes" id="UP000324269"/>
    </source>
</evidence>
<dbReference type="InterPro" id="IPR016977">
    <property type="entry name" value="ComGF"/>
</dbReference>
<reference evidence="2 3" key="1">
    <citation type="submission" date="2019-08" db="EMBL/GenBank/DDBJ databases">
        <title>Bacillus genomes from the desert of Cuatro Cienegas, Coahuila.</title>
        <authorList>
            <person name="Olmedo-Alvarez G."/>
        </authorList>
    </citation>
    <scope>NUCLEOTIDE SEQUENCE [LARGE SCALE GENOMIC DNA]</scope>
    <source>
        <strain evidence="2 3">CH87b_3T</strain>
    </source>
</reference>
<organism evidence="2 3">
    <name type="scientific">Rossellomorea aquimaris</name>
    <dbReference type="NCBI Taxonomy" id="189382"/>
    <lineage>
        <taxon>Bacteria</taxon>
        <taxon>Bacillati</taxon>
        <taxon>Bacillota</taxon>
        <taxon>Bacilli</taxon>
        <taxon>Bacillales</taxon>
        <taxon>Bacillaceae</taxon>
        <taxon>Rossellomorea</taxon>
    </lineage>
</organism>
<protein>
    <recommendedName>
        <fullName evidence="4">Competence protein ComGF</fullName>
    </recommendedName>
</protein>
<evidence type="ECO:0008006" key="4">
    <source>
        <dbReference type="Google" id="ProtNLM"/>
    </source>
</evidence>
<name>A0A5D4UGV0_9BACI</name>
<dbReference type="AlphaFoldDB" id="A0A5D4UGV0"/>
<keyword evidence="1" id="KW-1133">Transmembrane helix</keyword>
<dbReference type="NCBIfam" id="NF041002">
    <property type="entry name" value="pilin_ComGF"/>
    <property type="match status" value="1"/>
</dbReference>
<gene>
    <name evidence="2" type="ORF">FZC85_07065</name>
</gene>
<dbReference type="Proteomes" id="UP000324269">
    <property type="component" value="Unassembled WGS sequence"/>
</dbReference>
<sequence length="167" mass="19124">MKKHVSTIIKEVRIPMKSVSQRLNNNGFTLIEALLSFTVFCMISLCIPLIMKGFSTIKNDMVPPHYYEWNLFNESLRNELWKGESIVITPDKVSFLVSGESISYEKYNQSIRRRVNNQGHEVVLQSVDSFSFASIIQGVHMDLEFVGGEKVEGEFFYFSTEQGEGKP</sequence>
<dbReference type="OrthoDB" id="2361316at2"/>
<accession>A0A5D4UGV0</accession>
<evidence type="ECO:0000313" key="2">
    <source>
        <dbReference type="EMBL" id="TYS86755.1"/>
    </source>
</evidence>
<dbReference type="EMBL" id="VTEZ01000002">
    <property type="protein sequence ID" value="TYS86755.1"/>
    <property type="molecule type" value="Genomic_DNA"/>
</dbReference>
<keyword evidence="1" id="KW-0812">Transmembrane</keyword>